<dbReference type="Proteomes" id="UP000265520">
    <property type="component" value="Unassembled WGS sequence"/>
</dbReference>
<dbReference type="EMBL" id="LXQA010005997">
    <property type="protein sequence ID" value="MCH83944.1"/>
    <property type="molecule type" value="Genomic_DNA"/>
</dbReference>
<feature type="region of interest" description="Disordered" evidence="1">
    <location>
        <begin position="214"/>
        <end position="243"/>
    </location>
</feature>
<feature type="compositionally biased region" description="Basic residues" evidence="1">
    <location>
        <begin position="330"/>
        <end position="349"/>
    </location>
</feature>
<dbReference type="Pfam" id="PF03732">
    <property type="entry name" value="Retrotrans_gag"/>
    <property type="match status" value="1"/>
</dbReference>
<feature type="compositionally biased region" description="Basic and acidic residues" evidence="1">
    <location>
        <begin position="350"/>
        <end position="380"/>
    </location>
</feature>
<protein>
    <recommendedName>
        <fullName evidence="2">Retrotransposon gag domain-containing protein</fullName>
    </recommendedName>
</protein>
<keyword evidence="4" id="KW-1185">Reference proteome</keyword>
<dbReference type="PANTHER" id="PTHR33223:SF10">
    <property type="entry name" value="AMINOTRANSFERASE-LIKE PLANT MOBILE DOMAIN-CONTAINING PROTEIN"/>
    <property type="match status" value="1"/>
</dbReference>
<gene>
    <name evidence="3" type="ORF">A2U01_0004774</name>
</gene>
<evidence type="ECO:0000259" key="2">
    <source>
        <dbReference type="Pfam" id="PF03732"/>
    </source>
</evidence>
<sequence length="408" mass="47131">MAKVTTIMATTGTTDTEEEDGTRKTPLPMTTGVAVTIRMRTIPRALEKPPKLETYDDSTDHDEHVEHIDTVLDYYQARGPIKCKLFVLTLKGTAMTWFKGLKDDSIDSWEELNKAFSSHFTARKRQPKTMASLSNILQRKDESLRDYIELFTREAIEVKGTNDKLKCYIFENGLGRDTKFKEKLGLKEPKDMQDLLSRAQCYINYEVKMLGERAEKNKNPAKKEEKAKEDRGRKTQRGNYIGSPLNVPKEKILQECISAEFADAGIRPPREINENSRTDRSKFCRFHRSSGHDTEDCVQLKDAIEDLIKQGKLNRYTKGENQRNYEKKKSVPPRRSPRRRESPKRKRSPRRDSPLKKKVEAITEREIDNSDGERDQRERPFVAAILRVTRTIAKVTTNEREGSTTDQN</sequence>
<evidence type="ECO:0000313" key="3">
    <source>
        <dbReference type="EMBL" id="MCH83944.1"/>
    </source>
</evidence>
<proteinExistence type="predicted"/>
<dbReference type="AlphaFoldDB" id="A0A392MCF0"/>
<dbReference type="PANTHER" id="PTHR33223">
    <property type="entry name" value="CCHC-TYPE DOMAIN-CONTAINING PROTEIN"/>
    <property type="match status" value="1"/>
</dbReference>
<evidence type="ECO:0000313" key="4">
    <source>
        <dbReference type="Proteomes" id="UP000265520"/>
    </source>
</evidence>
<name>A0A392MCF0_9FABA</name>
<feature type="domain" description="Retrotransposon gag" evidence="2">
    <location>
        <begin position="84"/>
        <end position="174"/>
    </location>
</feature>
<feature type="region of interest" description="Disordered" evidence="1">
    <location>
        <begin position="314"/>
        <end position="381"/>
    </location>
</feature>
<feature type="region of interest" description="Disordered" evidence="1">
    <location>
        <begin position="1"/>
        <end position="28"/>
    </location>
</feature>
<evidence type="ECO:0000256" key="1">
    <source>
        <dbReference type="SAM" id="MobiDB-lite"/>
    </source>
</evidence>
<comment type="caution">
    <text evidence="3">The sequence shown here is derived from an EMBL/GenBank/DDBJ whole genome shotgun (WGS) entry which is preliminary data.</text>
</comment>
<feature type="compositionally biased region" description="Basic and acidic residues" evidence="1">
    <location>
        <begin position="214"/>
        <end position="233"/>
    </location>
</feature>
<organism evidence="3 4">
    <name type="scientific">Trifolium medium</name>
    <dbReference type="NCBI Taxonomy" id="97028"/>
    <lineage>
        <taxon>Eukaryota</taxon>
        <taxon>Viridiplantae</taxon>
        <taxon>Streptophyta</taxon>
        <taxon>Embryophyta</taxon>
        <taxon>Tracheophyta</taxon>
        <taxon>Spermatophyta</taxon>
        <taxon>Magnoliopsida</taxon>
        <taxon>eudicotyledons</taxon>
        <taxon>Gunneridae</taxon>
        <taxon>Pentapetalae</taxon>
        <taxon>rosids</taxon>
        <taxon>fabids</taxon>
        <taxon>Fabales</taxon>
        <taxon>Fabaceae</taxon>
        <taxon>Papilionoideae</taxon>
        <taxon>50 kb inversion clade</taxon>
        <taxon>NPAAA clade</taxon>
        <taxon>Hologalegina</taxon>
        <taxon>IRL clade</taxon>
        <taxon>Trifolieae</taxon>
        <taxon>Trifolium</taxon>
    </lineage>
</organism>
<feature type="compositionally biased region" description="Basic and acidic residues" evidence="1">
    <location>
        <begin position="317"/>
        <end position="329"/>
    </location>
</feature>
<dbReference type="InterPro" id="IPR005162">
    <property type="entry name" value="Retrotrans_gag_dom"/>
</dbReference>
<reference evidence="3 4" key="1">
    <citation type="journal article" date="2018" name="Front. Plant Sci.">
        <title>Red Clover (Trifolium pratense) and Zigzag Clover (T. medium) - A Picture of Genomic Similarities and Differences.</title>
        <authorList>
            <person name="Dluhosova J."/>
            <person name="Istvanek J."/>
            <person name="Nedelnik J."/>
            <person name="Repkova J."/>
        </authorList>
    </citation>
    <scope>NUCLEOTIDE SEQUENCE [LARGE SCALE GENOMIC DNA]</scope>
    <source>
        <strain evidence="4">cv. 10/8</strain>
        <tissue evidence="3">Leaf</tissue>
    </source>
</reference>
<accession>A0A392MCF0</accession>